<reference evidence="2" key="1">
    <citation type="submission" date="2018-03" db="EMBL/GenBank/DDBJ databases">
        <authorList>
            <consortium name="Urmite Genomes"/>
        </authorList>
    </citation>
    <scope>NUCLEOTIDE SEQUENCE [LARGE SCALE GENOMIC DNA]</scope>
    <source>
        <strain evidence="2">IHUMI-27.7</strain>
    </source>
</reference>
<dbReference type="PROSITE" id="PS50181">
    <property type="entry name" value="FBOX"/>
    <property type="match status" value="1"/>
</dbReference>
<evidence type="ECO:0000313" key="3">
    <source>
        <dbReference type="Proteomes" id="UP000273054"/>
    </source>
</evidence>
<dbReference type="Gene3D" id="1.20.1280.50">
    <property type="match status" value="1"/>
</dbReference>
<dbReference type="SUPFAM" id="SSF81383">
    <property type="entry name" value="F-box domain"/>
    <property type="match status" value="1"/>
</dbReference>
<evidence type="ECO:0000313" key="2">
    <source>
        <dbReference type="EMBL" id="SPN79672.1"/>
    </source>
</evidence>
<accession>A0A2R8FFD5</accession>
<dbReference type="InterPro" id="IPR001810">
    <property type="entry name" value="F-box_dom"/>
</dbReference>
<organism evidence="2">
    <name type="scientific">Brazilian cedratvirus IHUMI</name>
    <dbReference type="NCBI Taxonomy" id="2126980"/>
    <lineage>
        <taxon>Viruses</taxon>
        <taxon>Pithoviruses</taxon>
        <taxon>Orthocedratvirinae</taxon>
        <taxon>Alphacedratvirus</taxon>
        <taxon>Alphacedratvirus brasiliense</taxon>
    </lineage>
</organism>
<dbReference type="Pfam" id="PF12937">
    <property type="entry name" value="F-box-like"/>
    <property type="match status" value="1"/>
</dbReference>
<name>A0A2R8FFD5_9VIRU</name>
<keyword evidence="3" id="KW-1185">Reference proteome</keyword>
<gene>
    <name evidence="2" type="ORF">BRZCDTV_465</name>
</gene>
<dbReference type="InterPro" id="IPR036047">
    <property type="entry name" value="F-box-like_dom_sf"/>
</dbReference>
<evidence type="ECO:0000259" key="1">
    <source>
        <dbReference type="PROSITE" id="PS50181"/>
    </source>
</evidence>
<dbReference type="Proteomes" id="UP000273054">
    <property type="component" value="Segment"/>
</dbReference>
<protein>
    <submittedName>
        <fullName evidence="2">F-box domain-containing protein</fullName>
    </submittedName>
</protein>
<sequence>MVHAGMERLPPEMWEHILSFTLLSDLASQSLVCRFFRCVLSGDSLWLKREKKTLTQIREEYLRDRPARLLIKNLKADMDLFTLSCLSMNRRRVFLDLRKFLYRYFAREDYYHILQRVESMINSCTAKEFVLSVQAKHVKKETFFRLYLSYHTREHSYRSQEQTILERKLLDNSQLLAFFRSCRAIKNAGVKHMTCSSSALELFVN</sequence>
<feature type="domain" description="F-box" evidence="1">
    <location>
        <begin position="3"/>
        <end position="49"/>
    </location>
</feature>
<proteinExistence type="predicted"/>
<dbReference type="EMBL" id="LT994651">
    <property type="protein sequence ID" value="SPN79672.1"/>
    <property type="molecule type" value="Genomic_DNA"/>
</dbReference>
<dbReference type="SMART" id="SM00256">
    <property type="entry name" value="FBOX"/>
    <property type="match status" value="1"/>
</dbReference>